<feature type="compositionally biased region" description="Basic and acidic residues" evidence="1">
    <location>
        <begin position="1"/>
        <end position="19"/>
    </location>
</feature>
<evidence type="ECO:0000313" key="2">
    <source>
        <dbReference type="EMBL" id="VDO28461.1"/>
    </source>
</evidence>
<organism evidence="4">
    <name type="scientific">Haemonchus placei</name>
    <name type="common">Barber's pole worm</name>
    <dbReference type="NCBI Taxonomy" id="6290"/>
    <lineage>
        <taxon>Eukaryota</taxon>
        <taxon>Metazoa</taxon>
        <taxon>Ecdysozoa</taxon>
        <taxon>Nematoda</taxon>
        <taxon>Chromadorea</taxon>
        <taxon>Rhabditida</taxon>
        <taxon>Rhabditina</taxon>
        <taxon>Rhabditomorpha</taxon>
        <taxon>Strongyloidea</taxon>
        <taxon>Trichostrongylidae</taxon>
        <taxon>Haemonchus</taxon>
    </lineage>
</organism>
<sequence>MRANRVSERAKYGRSDPHSNRASLKHRGHKAQSCWTFLDSKKAFDTVRTAAVIEAPGNQGVSTQFIGMFRELYNNFTSIPPYEGIIFELN</sequence>
<proteinExistence type="predicted"/>
<dbReference type="AlphaFoldDB" id="A0A0N4W7X9"/>
<dbReference type="OrthoDB" id="8197232at2759"/>
<reference evidence="4" key="1">
    <citation type="submission" date="2017-02" db="UniProtKB">
        <authorList>
            <consortium name="WormBaseParasite"/>
        </authorList>
    </citation>
    <scope>IDENTIFICATION</scope>
</reference>
<keyword evidence="3" id="KW-1185">Reference proteome</keyword>
<accession>A0A0N4W7X9</accession>
<gene>
    <name evidence="2" type="ORF">HPLM_LOCUS6265</name>
</gene>
<reference evidence="2 3" key="2">
    <citation type="submission" date="2018-11" db="EMBL/GenBank/DDBJ databases">
        <authorList>
            <consortium name="Pathogen Informatics"/>
        </authorList>
    </citation>
    <scope>NUCLEOTIDE SEQUENCE [LARGE SCALE GENOMIC DNA]</scope>
    <source>
        <strain evidence="2 3">MHpl1</strain>
    </source>
</reference>
<dbReference type="Proteomes" id="UP000268014">
    <property type="component" value="Unassembled WGS sequence"/>
</dbReference>
<evidence type="ECO:0000256" key="1">
    <source>
        <dbReference type="SAM" id="MobiDB-lite"/>
    </source>
</evidence>
<evidence type="ECO:0000313" key="3">
    <source>
        <dbReference type="Proteomes" id="UP000268014"/>
    </source>
</evidence>
<dbReference type="EMBL" id="UZAF01016469">
    <property type="protein sequence ID" value="VDO28461.1"/>
    <property type="molecule type" value="Genomic_DNA"/>
</dbReference>
<evidence type="ECO:0000313" key="4">
    <source>
        <dbReference type="WBParaSite" id="HPLM_0000627301-mRNA-1"/>
    </source>
</evidence>
<dbReference type="WBParaSite" id="HPLM_0000627301-mRNA-1">
    <property type="protein sequence ID" value="HPLM_0000627301-mRNA-1"/>
    <property type="gene ID" value="HPLM_0000627301"/>
</dbReference>
<name>A0A0N4W7X9_HAEPC</name>
<protein>
    <submittedName>
        <fullName evidence="4">Reverse transcriptase domain-containing protein</fullName>
    </submittedName>
</protein>
<feature type="region of interest" description="Disordered" evidence="1">
    <location>
        <begin position="1"/>
        <end position="29"/>
    </location>
</feature>